<dbReference type="Proteomes" id="UP001222325">
    <property type="component" value="Unassembled WGS sequence"/>
</dbReference>
<evidence type="ECO:0000313" key="3">
    <source>
        <dbReference type="Proteomes" id="UP001222325"/>
    </source>
</evidence>
<evidence type="ECO:0000313" key="2">
    <source>
        <dbReference type="EMBL" id="KAJ7078155.1"/>
    </source>
</evidence>
<gene>
    <name evidence="2" type="ORF">B0H15DRAFT_933827</name>
</gene>
<accession>A0AAD6TTZ1</accession>
<evidence type="ECO:0000256" key="1">
    <source>
        <dbReference type="SAM" id="MobiDB-lite"/>
    </source>
</evidence>
<organism evidence="2 3">
    <name type="scientific">Mycena belliarum</name>
    <dbReference type="NCBI Taxonomy" id="1033014"/>
    <lineage>
        <taxon>Eukaryota</taxon>
        <taxon>Fungi</taxon>
        <taxon>Dikarya</taxon>
        <taxon>Basidiomycota</taxon>
        <taxon>Agaricomycotina</taxon>
        <taxon>Agaricomycetes</taxon>
        <taxon>Agaricomycetidae</taxon>
        <taxon>Agaricales</taxon>
        <taxon>Marasmiineae</taxon>
        <taxon>Mycenaceae</taxon>
        <taxon>Mycena</taxon>
    </lineage>
</organism>
<sequence>MMPSRSRSRSRSSRSSSRSSHRTVIFRKSSIALLFFSARTLPASASCNGQNLQGSCRLAPCCISSTCRFVGAIM</sequence>
<dbReference type="AlphaFoldDB" id="A0AAD6TTZ1"/>
<feature type="region of interest" description="Disordered" evidence="1">
    <location>
        <begin position="1"/>
        <end position="22"/>
    </location>
</feature>
<comment type="caution">
    <text evidence="2">The sequence shown here is derived from an EMBL/GenBank/DDBJ whole genome shotgun (WGS) entry which is preliminary data.</text>
</comment>
<keyword evidence="3" id="KW-1185">Reference proteome</keyword>
<protein>
    <submittedName>
        <fullName evidence="2">Uncharacterized protein</fullName>
    </submittedName>
</protein>
<reference evidence="2" key="1">
    <citation type="submission" date="2023-03" db="EMBL/GenBank/DDBJ databases">
        <title>Massive genome expansion in bonnet fungi (Mycena s.s.) driven by repeated elements and novel gene families across ecological guilds.</title>
        <authorList>
            <consortium name="Lawrence Berkeley National Laboratory"/>
            <person name="Harder C.B."/>
            <person name="Miyauchi S."/>
            <person name="Viragh M."/>
            <person name="Kuo A."/>
            <person name="Thoen E."/>
            <person name="Andreopoulos B."/>
            <person name="Lu D."/>
            <person name="Skrede I."/>
            <person name="Drula E."/>
            <person name="Henrissat B."/>
            <person name="Morin E."/>
            <person name="Kohler A."/>
            <person name="Barry K."/>
            <person name="LaButti K."/>
            <person name="Morin E."/>
            <person name="Salamov A."/>
            <person name="Lipzen A."/>
            <person name="Mereny Z."/>
            <person name="Hegedus B."/>
            <person name="Baldrian P."/>
            <person name="Stursova M."/>
            <person name="Weitz H."/>
            <person name="Taylor A."/>
            <person name="Grigoriev I.V."/>
            <person name="Nagy L.G."/>
            <person name="Martin F."/>
            <person name="Kauserud H."/>
        </authorList>
    </citation>
    <scope>NUCLEOTIDE SEQUENCE</scope>
    <source>
        <strain evidence="2">CBHHK173m</strain>
    </source>
</reference>
<name>A0AAD6TTZ1_9AGAR</name>
<proteinExistence type="predicted"/>
<dbReference type="EMBL" id="JARJCN010000068">
    <property type="protein sequence ID" value="KAJ7078155.1"/>
    <property type="molecule type" value="Genomic_DNA"/>
</dbReference>
<feature type="compositionally biased region" description="Basic residues" evidence="1">
    <location>
        <begin position="1"/>
        <end position="12"/>
    </location>
</feature>